<proteinExistence type="predicted"/>
<accession>A0A5P1E9V0</accession>
<gene>
    <name evidence="1" type="ORF">A4U43_C09F16100</name>
</gene>
<dbReference type="EMBL" id="CM007389">
    <property type="protein sequence ID" value="ONK58733.1"/>
    <property type="molecule type" value="Genomic_DNA"/>
</dbReference>
<dbReference type="AlphaFoldDB" id="A0A5P1E9V0"/>
<reference evidence="2" key="1">
    <citation type="journal article" date="2017" name="Nat. Commun.">
        <title>The asparagus genome sheds light on the origin and evolution of a young Y chromosome.</title>
        <authorList>
            <person name="Harkess A."/>
            <person name="Zhou J."/>
            <person name="Xu C."/>
            <person name="Bowers J.E."/>
            <person name="Van der Hulst R."/>
            <person name="Ayyampalayam S."/>
            <person name="Mercati F."/>
            <person name="Riccardi P."/>
            <person name="McKain M.R."/>
            <person name="Kakrana A."/>
            <person name="Tang H."/>
            <person name="Ray J."/>
            <person name="Groenendijk J."/>
            <person name="Arikit S."/>
            <person name="Mathioni S.M."/>
            <person name="Nakano M."/>
            <person name="Shan H."/>
            <person name="Telgmann-Rauber A."/>
            <person name="Kanno A."/>
            <person name="Yue Z."/>
            <person name="Chen H."/>
            <person name="Li W."/>
            <person name="Chen Y."/>
            <person name="Xu X."/>
            <person name="Zhang Y."/>
            <person name="Luo S."/>
            <person name="Chen H."/>
            <person name="Gao J."/>
            <person name="Mao Z."/>
            <person name="Pires J.C."/>
            <person name="Luo M."/>
            <person name="Kudrna D."/>
            <person name="Wing R.A."/>
            <person name="Meyers B.C."/>
            <person name="Yi K."/>
            <person name="Kong H."/>
            <person name="Lavrijsen P."/>
            <person name="Sunseri F."/>
            <person name="Falavigna A."/>
            <person name="Ye Y."/>
            <person name="Leebens-Mack J.H."/>
            <person name="Chen G."/>
        </authorList>
    </citation>
    <scope>NUCLEOTIDE SEQUENCE [LARGE SCALE GENOMIC DNA]</scope>
    <source>
        <strain evidence="2">cv. DH0086</strain>
    </source>
</reference>
<dbReference type="Gramene" id="ONK58733">
    <property type="protein sequence ID" value="ONK58733"/>
    <property type="gene ID" value="A4U43_C09F16100"/>
</dbReference>
<evidence type="ECO:0000313" key="1">
    <source>
        <dbReference type="EMBL" id="ONK58733.1"/>
    </source>
</evidence>
<dbReference type="Proteomes" id="UP000243459">
    <property type="component" value="Chromosome 9"/>
</dbReference>
<name>A0A5P1E9V0_ASPOF</name>
<evidence type="ECO:0000313" key="2">
    <source>
        <dbReference type="Proteomes" id="UP000243459"/>
    </source>
</evidence>
<protein>
    <submittedName>
        <fullName evidence="1">Uncharacterized protein</fullName>
    </submittedName>
</protein>
<sequence length="93" mass="10626">MKLREIGEEETLYGTISDLVATGSSRARRKARGILERIRKSMHATHYSCVFFAIVFEYCYDGEAPVQRWAGFRIPNAAGAHDVMMLMMIDSYM</sequence>
<keyword evidence="2" id="KW-1185">Reference proteome</keyword>
<organism evidence="1 2">
    <name type="scientific">Asparagus officinalis</name>
    <name type="common">Garden asparagus</name>
    <dbReference type="NCBI Taxonomy" id="4686"/>
    <lineage>
        <taxon>Eukaryota</taxon>
        <taxon>Viridiplantae</taxon>
        <taxon>Streptophyta</taxon>
        <taxon>Embryophyta</taxon>
        <taxon>Tracheophyta</taxon>
        <taxon>Spermatophyta</taxon>
        <taxon>Magnoliopsida</taxon>
        <taxon>Liliopsida</taxon>
        <taxon>Asparagales</taxon>
        <taxon>Asparagaceae</taxon>
        <taxon>Asparagoideae</taxon>
        <taxon>Asparagus</taxon>
    </lineage>
</organism>